<evidence type="ECO:0000256" key="5">
    <source>
        <dbReference type="HAMAP-Rule" id="MF_00014"/>
    </source>
</evidence>
<dbReference type="Proteomes" id="UP000068905">
    <property type="component" value="Chromosome"/>
</dbReference>
<keyword evidence="1 5" id="KW-0963">Cytoplasm</keyword>
<dbReference type="HAMAP" id="MF_00014">
    <property type="entry name" value="Ribosome_mat_RimM"/>
    <property type="match status" value="1"/>
</dbReference>
<evidence type="ECO:0000256" key="1">
    <source>
        <dbReference type="ARBA" id="ARBA00022490"/>
    </source>
</evidence>
<keyword evidence="4 5" id="KW-0143">Chaperone</keyword>
<keyword evidence="3 5" id="KW-0698">rRNA processing</keyword>
<evidence type="ECO:0000256" key="2">
    <source>
        <dbReference type="ARBA" id="ARBA00022517"/>
    </source>
</evidence>
<dbReference type="InterPro" id="IPR056792">
    <property type="entry name" value="PRC_RimM"/>
</dbReference>
<dbReference type="EMBL" id="CP006911">
    <property type="protein sequence ID" value="ALE02404.1"/>
    <property type="molecule type" value="Genomic_DNA"/>
</dbReference>
<dbReference type="PANTHER" id="PTHR33692:SF1">
    <property type="entry name" value="RIBOSOME MATURATION FACTOR RIMM"/>
    <property type="match status" value="1"/>
</dbReference>
<evidence type="ECO:0000256" key="3">
    <source>
        <dbReference type="ARBA" id="ARBA00022552"/>
    </source>
</evidence>
<proteinExistence type="inferred from homology"/>
<dbReference type="Gene3D" id="2.40.30.60">
    <property type="entry name" value="RimM"/>
    <property type="match status" value="1"/>
</dbReference>
<dbReference type="InterPro" id="IPR011033">
    <property type="entry name" value="PRC_barrel-like_sf"/>
</dbReference>
<dbReference type="InterPro" id="IPR009000">
    <property type="entry name" value="Transl_B-barrel_sf"/>
</dbReference>
<reference evidence="8 9" key="1">
    <citation type="journal article" date="2015" name="Genome Announc.">
        <title>Genome Sequence of 'Candidatus Thioglobus singularis' Strain PS1, a Mixotroph from the SUP05 Clade of Marine Gammaproteobacteria.</title>
        <authorList>
            <person name="Marshall K.T."/>
            <person name="Morris R.M."/>
        </authorList>
    </citation>
    <scope>NUCLEOTIDE SEQUENCE [LARGE SCALE GENOMIC DNA]</scope>
    <source>
        <strain evidence="8 9">PS1</strain>
    </source>
</reference>
<evidence type="ECO:0000256" key="4">
    <source>
        <dbReference type="ARBA" id="ARBA00023186"/>
    </source>
</evidence>
<comment type="subcellular location">
    <subcellularLocation>
        <location evidence="5">Cytoplasm</location>
    </subcellularLocation>
</comment>
<dbReference type="Pfam" id="PF01782">
    <property type="entry name" value="RimM"/>
    <property type="match status" value="1"/>
</dbReference>
<gene>
    <name evidence="5" type="primary">rimM</name>
    <name evidence="8" type="ORF">W908_07630</name>
</gene>
<dbReference type="InterPro" id="IPR002676">
    <property type="entry name" value="RimM_N"/>
</dbReference>
<dbReference type="GO" id="GO:0005840">
    <property type="term" value="C:ribosome"/>
    <property type="evidence" value="ECO:0007669"/>
    <property type="project" value="InterPro"/>
</dbReference>
<name>A0A0M4M3Q9_9GAMM</name>
<dbReference type="NCBIfam" id="TIGR02273">
    <property type="entry name" value="16S_RimM"/>
    <property type="match status" value="1"/>
</dbReference>
<dbReference type="SUPFAM" id="SSF50447">
    <property type="entry name" value="Translation proteins"/>
    <property type="match status" value="1"/>
</dbReference>
<dbReference type="Pfam" id="PF24986">
    <property type="entry name" value="PRC_RimM"/>
    <property type="match status" value="1"/>
</dbReference>
<comment type="function">
    <text evidence="5">An accessory protein needed during the final step in the assembly of 30S ribosomal subunit, possibly for assembly of the head region. Essential for efficient processing of 16S rRNA. May be needed both before and after RbfA during the maturation of 16S rRNA. It has affinity for free ribosomal 30S subunits but not for 70S ribosomes.</text>
</comment>
<dbReference type="Gene3D" id="2.30.30.240">
    <property type="entry name" value="PRC-barrel domain"/>
    <property type="match status" value="1"/>
</dbReference>
<dbReference type="RefSeq" id="WP_053820810.1">
    <property type="nucleotide sequence ID" value="NZ_CP006911.1"/>
</dbReference>
<sequence length="172" mass="19916">MSSAPHSNEKKLLVGKINGFFGLQGWVKVFSYTKPRVNILNYSPWSIDVDGELQKIEIKNGREQSKTIVAHISGIDTREDSQKLIGKDIYIDKEQLPELNEDQYYWHELIGFTVLNHNKENLGLVDYFVETGANNVIVVKGIKEHWIPYIEPYLVSVDSKKKEIFVDWDKDF</sequence>
<dbReference type="GO" id="GO:0042274">
    <property type="term" value="P:ribosomal small subunit biogenesis"/>
    <property type="evidence" value="ECO:0007669"/>
    <property type="project" value="UniProtKB-UniRule"/>
</dbReference>
<evidence type="ECO:0000313" key="8">
    <source>
        <dbReference type="EMBL" id="ALE02404.1"/>
    </source>
</evidence>
<accession>A0A0M4M3Q9</accession>
<dbReference type="GO" id="GO:0006364">
    <property type="term" value="P:rRNA processing"/>
    <property type="evidence" value="ECO:0007669"/>
    <property type="project" value="UniProtKB-UniRule"/>
</dbReference>
<feature type="domain" description="RimM N-terminal" evidence="6">
    <location>
        <begin position="14"/>
        <end position="95"/>
    </location>
</feature>
<dbReference type="OrthoDB" id="9783509at2"/>
<dbReference type="SUPFAM" id="SSF50346">
    <property type="entry name" value="PRC-barrel domain"/>
    <property type="match status" value="1"/>
</dbReference>
<dbReference type="STRING" id="1125411.W908_07630"/>
<evidence type="ECO:0000313" key="9">
    <source>
        <dbReference type="Proteomes" id="UP000068905"/>
    </source>
</evidence>
<keyword evidence="2 5" id="KW-0690">Ribosome biogenesis</keyword>
<comment type="similarity">
    <text evidence="5">Belongs to the RimM family.</text>
</comment>
<dbReference type="InterPro" id="IPR036976">
    <property type="entry name" value="RimM_N_sf"/>
</dbReference>
<dbReference type="PANTHER" id="PTHR33692">
    <property type="entry name" value="RIBOSOME MATURATION FACTOR RIMM"/>
    <property type="match status" value="1"/>
</dbReference>
<dbReference type="InterPro" id="IPR011961">
    <property type="entry name" value="RimM"/>
</dbReference>
<feature type="domain" description="Ribosome maturation factor RimM PRC barrel" evidence="7">
    <location>
        <begin position="106"/>
        <end position="171"/>
    </location>
</feature>
<evidence type="ECO:0000259" key="7">
    <source>
        <dbReference type="Pfam" id="PF24986"/>
    </source>
</evidence>
<comment type="domain">
    <text evidence="5">The PRC barrel domain binds ribosomal protein uS19.</text>
</comment>
<evidence type="ECO:0000259" key="6">
    <source>
        <dbReference type="Pfam" id="PF01782"/>
    </source>
</evidence>
<dbReference type="GO" id="GO:0043022">
    <property type="term" value="F:ribosome binding"/>
    <property type="evidence" value="ECO:0007669"/>
    <property type="project" value="InterPro"/>
</dbReference>
<dbReference type="GO" id="GO:0005737">
    <property type="term" value="C:cytoplasm"/>
    <property type="evidence" value="ECO:0007669"/>
    <property type="project" value="UniProtKB-SubCell"/>
</dbReference>
<dbReference type="KEGG" id="tsn:W908_07630"/>
<comment type="subunit">
    <text evidence="5">Binds ribosomal protein uS19.</text>
</comment>
<protein>
    <recommendedName>
        <fullName evidence="5">Ribosome maturation factor RimM</fullName>
    </recommendedName>
</protein>
<organism evidence="8 9">
    <name type="scientific">Candidatus Pseudothioglobus singularis PS1</name>
    <dbReference type="NCBI Taxonomy" id="1125411"/>
    <lineage>
        <taxon>Bacteria</taxon>
        <taxon>Pseudomonadati</taxon>
        <taxon>Pseudomonadota</taxon>
        <taxon>Gammaproteobacteria</taxon>
        <taxon>Candidatus Pseudothioglobaceae</taxon>
        <taxon>Candidatus Pseudothioglobus</taxon>
    </lineage>
</organism>
<keyword evidence="9" id="KW-1185">Reference proteome</keyword>
<dbReference type="AlphaFoldDB" id="A0A0M4M3Q9"/>